<proteinExistence type="predicted"/>
<feature type="region of interest" description="Disordered" evidence="1">
    <location>
        <begin position="91"/>
        <end position="113"/>
    </location>
</feature>
<reference evidence="2" key="1">
    <citation type="submission" date="2021-08" db="EMBL/GenBank/DDBJ databases">
        <title>WGS assembly of Ceratopteris richardii.</title>
        <authorList>
            <person name="Marchant D.B."/>
            <person name="Chen G."/>
            <person name="Jenkins J."/>
            <person name="Shu S."/>
            <person name="Leebens-Mack J."/>
            <person name="Grimwood J."/>
            <person name="Schmutz J."/>
            <person name="Soltis P."/>
            <person name="Soltis D."/>
            <person name="Chen Z.-H."/>
        </authorList>
    </citation>
    <scope>NUCLEOTIDE SEQUENCE</scope>
    <source>
        <strain evidence="2">Whitten #5841</strain>
        <tissue evidence="2">Leaf</tissue>
    </source>
</reference>
<dbReference type="Proteomes" id="UP000825935">
    <property type="component" value="Chromosome 13"/>
</dbReference>
<feature type="compositionally biased region" description="Basic and acidic residues" evidence="1">
    <location>
        <begin position="344"/>
        <end position="359"/>
    </location>
</feature>
<gene>
    <name evidence="2" type="ORF">KP509_13G094000</name>
</gene>
<feature type="region of interest" description="Disordered" evidence="1">
    <location>
        <begin position="331"/>
        <end position="359"/>
    </location>
</feature>
<keyword evidence="3" id="KW-1185">Reference proteome</keyword>
<protein>
    <submittedName>
        <fullName evidence="2">Uncharacterized protein</fullName>
    </submittedName>
</protein>
<dbReference type="EMBL" id="CM035418">
    <property type="protein sequence ID" value="KAH7422160.1"/>
    <property type="molecule type" value="Genomic_DNA"/>
</dbReference>
<comment type="caution">
    <text evidence="2">The sequence shown here is derived from an EMBL/GenBank/DDBJ whole genome shotgun (WGS) entry which is preliminary data.</text>
</comment>
<evidence type="ECO:0000313" key="3">
    <source>
        <dbReference type="Proteomes" id="UP000825935"/>
    </source>
</evidence>
<feature type="compositionally biased region" description="Low complexity" evidence="1">
    <location>
        <begin position="401"/>
        <end position="410"/>
    </location>
</feature>
<evidence type="ECO:0000256" key="1">
    <source>
        <dbReference type="SAM" id="MobiDB-lite"/>
    </source>
</evidence>
<accession>A0A8T2TI33</accession>
<name>A0A8T2TI33_CERRI</name>
<feature type="region of interest" description="Disordered" evidence="1">
    <location>
        <begin position="382"/>
        <end position="435"/>
    </location>
</feature>
<dbReference type="AlphaFoldDB" id="A0A8T2TI33"/>
<sequence length="435" mass="47661">MERENMAQDCLRDGFDGWDDLIRLWETLEYALVIDPEEPSPVRDGRTGEGDWFREWVNQVGFSSPQWHSSLPSNQATADTVQDAGEAGNAFADDQRDLPSLQPYSSFPSDQAADAAQVHNGLSLEAEGVGNDFAEIDAWVADPENFPFLELHSALRSNQATYASQVNYEPFSNAQVAGNGGPDDQDNLLALQLHSSLPSNQYTHDGQVNDSADREEVGNDFADRSLRDREAGEDDIVRSLGNEGPSAPFDAWDVPDLPDFAEGWLYPDEADFPDGYGEEPIALRDFDVFSIDIQNAGAYREFPVSPYFPDEYPQGPAIPTADEVFSLITQNTGQSGGLPVSTEGDDRISPSNRRSEERSVVANIDRGIDSVVPVEVNEYGSTRYTASSPGRCPSCNGAGAGSSHGLHGQLAGRRRRREEESEDSPPGLPRRGFRH</sequence>
<organism evidence="2 3">
    <name type="scientific">Ceratopteris richardii</name>
    <name type="common">Triangle waterfern</name>
    <dbReference type="NCBI Taxonomy" id="49495"/>
    <lineage>
        <taxon>Eukaryota</taxon>
        <taxon>Viridiplantae</taxon>
        <taxon>Streptophyta</taxon>
        <taxon>Embryophyta</taxon>
        <taxon>Tracheophyta</taxon>
        <taxon>Polypodiopsida</taxon>
        <taxon>Polypodiidae</taxon>
        <taxon>Polypodiales</taxon>
        <taxon>Pteridineae</taxon>
        <taxon>Pteridaceae</taxon>
        <taxon>Parkerioideae</taxon>
        <taxon>Ceratopteris</taxon>
    </lineage>
</organism>
<evidence type="ECO:0000313" key="2">
    <source>
        <dbReference type="EMBL" id="KAH7422160.1"/>
    </source>
</evidence>